<feature type="transmembrane region" description="Helical" evidence="1">
    <location>
        <begin position="37"/>
        <end position="62"/>
    </location>
</feature>
<keyword evidence="1" id="KW-1133">Transmembrane helix</keyword>
<evidence type="ECO:0000313" key="2">
    <source>
        <dbReference type="EMBL" id="TPG06514.1"/>
    </source>
</evidence>
<protein>
    <recommendedName>
        <fullName evidence="4">Transmembrane protein</fullName>
    </recommendedName>
</protein>
<accession>A0A502C1H3</accession>
<proteinExistence type="predicted"/>
<keyword evidence="3" id="KW-1185">Reference proteome</keyword>
<evidence type="ECO:0000313" key="3">
    <source>
        <dbReference type="Proteomes" id="UP000319486"/>
    </source>
</evidence>
<dbReference type="Proteomes" id="UP000319486">
    <property type="component" value="Unassembled WGS sequence"/>
</dbReference>
<feature type="transmembrane region" description="Helical" evidence="1">
    <location>
        <begin position="145"/>
        <end position="165"/>
    </location>
</feature>
<organism evidence="2 3">
    <name type="scientific">Rhodanobacter glycinis</name>
    <dbReference type="NCBI Taxonomy" id="582702"/>
    <lineage>
        <taxon>Bacteria</taxon>
        <taxon>Pseudomonadati</taxon>
        <taxon>Pseudomonadota</taxon>
        <taxon>Gammaproteobacteria</taxon>
        <taxon>Lysobacterales</taxon>
        <taxon>Rhodanobacteraceae</taxon>
        <taxon>Rhodanobacter</taxon>
    </lineage>
</organism>
<feature type="transmembrane region" description="Helical" evidence="1">
    <location>
        <begin position="106"/>
        <end position="125"/>
    </location>
</feature>
<sequence length="203" mass="22414">MSRFPYRQYQRHLMLAMTVYVGCMLLVWPMARTVDTLPLKLLLTLAPVVPMLYVIGLMARRIRDSDELEQRTHLVALGVATVVVGALSLVGGFLASAQVVPLDGSILIWVFPLMMFCYGATRWWVARRYGATLSCNDESGVPTYLRFLLMAIVLAAIAVGCWRSLDDASRGLLCGMSGGFAVLAMMLGISRRRARRQPAGEGQ</sequence>
<dbReference type="EMBL" id="RCZO01000008">
    <property type="protein sequence ID" value="TPG06514.1"/>
    <property type="molecule type" value="Genomic_DNA"/>
</dbReference>
<evidence type="ECO:0000256" key="1">
    <source>
        <dbReference type="SAM" id="Phobius"/>
    </source>
</evidence>
<dbReference type="RefSeq" id="WP_140653931.1">
    <property type="nucleotide sequence ID" value="NZ_RCZO01000008.1"/>
</dbReference>
<keyword evidence="1" id="KW-0472">Membrane</keyword>
<gene>
    <name evidence="2" type="ORF">EAH88_14430</name>
</gene>
<feature type="transmembrane region" description="Helical" evidence="1">
    <location>
        <begin position="74"/>
        <end position="94"/>
    </location>
</feature>
<reference evidence="2 3" key="1">
    <citation type="journal article" date="2019" name="Environ. Microbiol.">
        <title>Species interactions and distinct microbial communities in high Arctic permafrost affected cryosols are associated with the CH4 and CO2 gas fluxes.</title>
        <authorList>
            <person name="Altshuler I."/>
            <person name="Hamel J."/>
            <person name="Turney S."/>
            <person name="Magnuson E."/>
            <person name="Levesque R."/>
            <person name="Greer C."/>
            <person name="Whyte L.G."/>
        </authorList>
    </citation>
    <scope>NUCLEOTIDE SEQUENCE [LARGE SCALE GENOMIC DNA]</scope>
    <source>
        <strain evidence="2 3">S13Y</strain>
    </source>
</reference>
<feature type="transmembrane region" description="Helical" evidence="1">
    <location>
        <begin position="12"/>
        <end position="31"/>
    </location>
</feature>
<comment type="caution">
    <text evidence="2">The sequence shown here is derived from an EMBL/GenBank/DDBJ whole genome shotgun (WGS) entry which is preliminary data.</text>
</comment>
<name>A0A502C1H3_9GAMM</name>
<keyword evidence="1" id="KW-0812">Transmembrane</keyword>
<feature type="transmembrane region" description="Helical" evidence="1">
    <location>
        <begin position="171"/>
        <end position="189"/>
    </location>
</feature>
<evidence type="ECO:0008006" key="4">
    <source>
        <dbReference type="Google" id="ProtNLM"/>
    </source>
</evidence>
<dbReference type="AlphaFoldDB" id="A0A502C1H3"/>